<reference evidence="2" key="2">
    <citation type="submission" date="2023-04" db="EMBL/GenBank/DDBJ databases">
        <authorList>
            <person name="Bruccoleri R.E."/>
            <person name="Oakeley E.J."/>
            <person name="Faust A.-M."/>
            <person name="Dessus-Babus S."/>
            <person name="Altorfer M."/>
            <person name="Burckhardt D."/>
            <person name="Oertli M."/>
            <person name="Naumann U."/>
            <person name="Petersen F."/>
            <person name="Wong J."/>
        </authorList>
    </citation>
    <scope>NUCLEOTIDE SEQUENCE</scope>
    <source>
        <strain evidence="2">GSM-AAB239-AS_SAM_17_03QT</strain>
        <tissue evidence="2">Leaf</tissue>
    </source>
</reference>
<gene>
    <name evidence="2" type="ORF">M6B38_396685</name>
    <name evidence="3" type="ORF">M6B38_396690</name>
</gene>
<sequence length="152" mass="17270">MAVAASSRPFRLRAQANDVTDPKLGSAAIRSDQVVARSTDHWSATLAPQPVRSNIQALSASKPRTPPLPVALFLRRAMAVSDLDTLVIHYNHAVLLSCNQTEASEWEITWSWWLLGYCSFLLFHLFFWRLYLRDIIVYYFIGPDLSPAEFVF</sequence>
<comment type="caution">
    <text evidence="2">The sequence shown here is derived from an EMBL/GenBank/DDBJ whole genome shotgun (WGS) entry which is preliminary data.</text>
</comment>
<evidence type="ECO:0000313" key="3">
    <source>
        <dbReference type="EMBL" id="KAJ6820373.1"/>
    </source>
</evidence>
<proteinExistence type="predicted"/>
<keyword evidence="1" id="KW-0472">Membrane</keyword>
<keyword evidence="1" id="KW-0812">Transmembrane</keyword>
<dbReference type="EMBL" id="JANAVB010025598">
    <property type="protein sequence ID" value="KAJ6820373.1"/>
    <property type="molecule type" value="Genomic_DNA"/>
</dbReference>
<evidence type="ECO:0000256" key="1">
    <source>
        <dbReference type="SAM" id="Phobius"/>
    </source>
</evidence>
<evidence type="ECO:0000313" key="4">
    <source>
        <dbReference type="Proteomes" id="UP001140949"/>
    </source>
</evidence>
<protein>
    <submittedName>
        <fullName evidence="2">Leucine-rich repeat extensin-like protein 7</fullName>
    </submittedName>
</protein>
<reference evidence="2" key="1">
    <citation type="journal article" date="2023" name="GigaByte">
        <title>Genome assembly of the bearded iris, Iris pallida Lam.</title>
        <authorList>
            <person name="Bruccoleri R.E."/>
            <person name="Oakeley E.J."/>
            <person name="Faust A.M.E."/>
            <person name="Altorfer M."/>
            <person name="Dessus-Babus S."/>
            <person name="Burckhardt D."/>
            <person name="Oertli M."/>
            <person name="Naumann U."/>
            <person name="Petersen F."/>
            <person name="Wong J."/>
        </authorList>
    </citation>
    <scope>NUCLEOTIDE SEQUENCE</scope>
    <source>
        <strain evidence="2">GSM-AAB239-AS_SAM_17_03QT</strain>
    </source>
</reference>
<evidence type="ECO:0000313" key="2">
    <source>
        <dbReference type="EMBL" id="KAJ6820372.1"/>
    </source>
</evidence>
<organism evidence="2 4">
    <name type="scientific">Iris pallida</name>
    <name type="common">Sweet iris</name>
    <dbReference type="NCBI Taxonomy" id="29817"/>
    <lineage>
        <taxon>Eukaryota</taxon>
        <taxon>Viridiplantae</taxon>
        <taxon>Streptophyta</taxon>
        <taxon>Embryophyta</taxon>
        <taxon>Tracheophyta</taxon>
        <taxon>Spermatophyta</taxon>
        <taxon>Magnoliopsida</taxon>
        <taxon>Liliopsida</taxon>
        <taxon>Asparagales</taxon>
        <taxon>Iridaceae</taxon>
        <taxon>Iridoideae</taxon>
        <taxon>Irideae</taxon>
        <taxon>Iris</taxon>
    </lineage>
</organism>
<keyword evidence="4" id="KW-1185">Reference proteome</keyword>
<keyword evidence="1" id="KW-1133">Transmembrane helix</keyword>
<dbReference type="Proteomes" id="UP001140949">
    <property type="component" value="Unassembled WGS sequence"/>
</dbReference>
<name>A0AAX6FVF9_IRIPA</name>
<feature type="transmembrane region" description="Helical" evidence="1">
    <location>
        <begin position="110"/>
        <end position="131"/>
    </location>
</feature>
<accession>A0AAX6FVF9</accession>
<dbReference type="EMBL" id="JANAVB010025598">
    <property type="protein sequence ID" value="KAJ6820372.1"/>
    <property type="molecule type" value="Genomic_DNA"/>
</dbReference>
<dbReference type="AlphaFoldDB" id="A0AAX6FVF9"/>